<dbReference type="InterPro" id="IPR025857">
    <property type="entry name" value="MacB_PCD"/>
</dbReference>
<dbReference type="Pfam" id="PF02687">
    <property type="entry name" value="FtsX"/>
    <property type="match status" value="1"/>
</dbReference>
<sequence>MSIIPLAWKSLLNRRTTALLTLVSIAISVALLLGVEKLRTEAKRSFTQTLSGTDLVVGARTGPIQLMLYSIFRIGDATNSISWESYEQINANPRVAWTIPLSLGDSHRGYRVLGTNDQYLAYYRYGNRTSLQLAEGSWFKDIQDAVIGAEVARALGYGIDDPVVLAHGTGRVSFVHHDDQPFRVSGVLAPTGTPVDQTIHVSLEAIELIHEDWDSGTRAPSPSSTERRQRVQEAEHQHETEHEHEQELEKGQDKEHAHHHALEPGSITAALVGLKSRATTLLVQREINEYRGEPLLAIIPGVTLRQLWSLVGAVEQALLLISSLVVIAGLIGMLTSLLTSLNERRREMAILRALGARPRHIFSLMLCESVLLAGAGSLLGAGVLYLMLLALQPLISQAYGIEIAISAPTAYDLGILTAVILGALIVGLLPAWRAYRQSLSDGLSPRT</sequence>
<feature type="compositionally biased region" description="Basic and acidic residues" evidence="6">
    <location>
        <begin position="225"/>
        <end position="259"/>
    </location>
</feature>
<feature type="region of interest" description="Disordered" evidence="6">
    <location>
        <begin position="212"/>
        <end position="259"/>
    </location>
</feature>
<evidence type="ECO:0000256" key="5">
    <source>
        <dbReference type="ARBA" id="ARBA00023136"/>
    </source>
</evidence>
<dbReference type="GO" id="GO:0005886">
    <property type="term" value="C:plasma membrane"/>
    <property type="evidence" value="ECO:0007669"/>
    <property type="project" value="UniProtKB-SubCell"/>
</dbReference>
<dbReference type="RefSeq" id="WP_125014579.1">
    <property type="nucleotide sequence ID" value="NZ_QWEZ01000001.1"/>
</dbReference>
<evidence type="ECO:0000256" key="2">
    <source>
        <dbReference type="ARBA" id="ARBA00022475"/>
    </source>
</evidence>
<evidence type="ECO:0000256" key="7">
    <source>
        <dbReference type="SAM" id="Phobius"/>
    </source>
</evidence>
<dbReference type="EMBL" id="QWEZ01000001">
    <property type="protein sequence ID" value="RRJ84153.1"/>
    <property type="molecule type" value="Genomic_DNA"/>
</dbReference>
<feature type="transmembrane region" description="Helical" evidence="7">
    <location>
        <begin position="317"/>
        <end position="341"/>
    </location>
</feature>
<feature type="domain" description="ABC3 transporter permease C-terminal" evidence="8">
    <location>
        <begin position="320"/>
        <end position="438"/>
    </location>
</feature>
<feature type="domain" description="MacB-like periplasmic core" evidence="9">
    <location>
        <begin position="19"/>
        <end position="206"/>
    </location>
</feature>
<dbReference type="Pfam" id="PF12704">
    <property type="entry name" value="MacB_PCD"/>
    <property type="match status" value="1"/>
</dbReference>
<keyword evidence="4 7" id="KW-1133">Transmembrane helix</keyword>
<gene>
    <name evidence="10" type="ORF">D0544_03265</name>
</gene>
<accession>A0A3P3VTS0</accession>
<keyword evidence="2" id="KW-1003">Cell membrane</keyword>
<proteinExistence type="predicted"/>
<evidence type="ECO:0000256" key="4">
    <source>
        <dbReference type="ARBA" id="ARBA00022989"/>
    </source>
</evidence>
<evidence type="ECO:0000313" key="10">
    <source>
        <dbReference type="EMBL" id="RRJ84153.1"/>
    </source>
</evidence>
<keyword evidence="11" id="KW-1185">Reference proteome</keyword>
<reference evidence="10 11" key="1">
    <citation type="submission" date="2018-08" db="EMBL/GenBank/DDBJ databases">
        <authorList>
            <person name="Khan S.A."/>
        </authorList>
    </citation>
    <scope>NUCLEOTIDE SEQUENCE [LARGE SCALE GENOMIC DNA]</scope>
    <source>
        <strain evidence="10 11">GTF-13</strain>
    </source>
</reference>
<evidence type="ECO:0000256" key="1">
    <source>
        <dbReference type="ARBA" id="ARBA00004651"/>
    </source>
</evidence>
<organism evidence="10 11">
    <name type="scientific">Aestuariirhabdus litorea</name>
    <dbReference type="NCBI Taxonomy" id="2528527"/>
    <lineage>
        <taxon>Bacteria</taxon>
        <taxon>Pseudomonadati</taxon>
        <taxon>Pseudomonadota</taxon>
        <taxon>Gammaproteobacteria</taxon>
        <taxon>Oceanospirillales</taxon>
        <taxon>Aestuariirhabdaceae</taxon>
        <taxon>Aestuariirhabdus</taxon>
    </lineage>
</organism>
<name>A0A3P3VTS0_9GAMM</name>
<dbReference type="InterPro" id="IPR051125">
    <property type="entry name" value="ABC-4/HrtB_transporter"/>
</dbReference>
<evidence type="ECO:0000256" key="6">
    <source>
        <dbReference type="SAM" id="MobiDB-lite"/>
    </source>
</evidence>
<dbReference type="PANTHER" id="PTHR43738">
    <property type="entry name" value="ABC TRANSPORTER, MEMBRANE PROTEIN"/>
    <property type="match status" value="1"/>
</dbReference>
<comment type="subcellular location">
    <subcellularLocation>
        <location evidence="1">Cell membrane</location>
        <topology evidence="1">Multi-pass membrane protein</topology>
    </subcellularLocation>
</comment>
<dbReference type="InterPro" id="IPR003838">
    <property type="entry name" value="ABC3_permease_C"/>
</dbReference>
<evidence type="ECO:0000259" key="9">
    <source>
        <dbReference type="Pfam" id="PF12704"/>
    </source>
</evidence>
<dbReference type="PANTHER" id="PTHR43738:SF2">
    <property type="entry name" value="ABC TRANSPORTER PERMEASE"/>
    <property type="match status" value="1"/>
</dbReference>
<keyword evidence="3 7" id="KW-0812">Transmembrane</keyword>
<evidence type="ECO:0000256" key="3">
    <source>
        <dbReference type="ARBA" id="ARBA00022692"/>
    </source>
</evidence>
<feature type="transmembrane region" description="Helical" evidence="7">
    <location>
        <begin position="16"/>
        <end position="35"/>
    </location>
</feature>
<feature type="transmembrane region" description="Helical" evidence="7">
    <location>
        <begin position="410"/>
        <end position="432"/>
    </location>
</feature>
<protein>
    <submittedName>
        <fullName evidence="10">ABC transporter permease</fullName>
    </submittedName>
</protein>
<keyword evidence="5 7" id="KW-0472">Membrane</keyword>
<reference evidence="10 11" key="2">
    <citation type="submission" date="2018-12" db="EMBL/GenBank/DDBJ databases">
        <title>Simiduia agarivorans gen. nov., sp. nov., a marine, agarolytic bacterium isolated from shallow coastal water from Keelung, Taiwan.</title>
        <authorList>
            <person name="Shieh W.Y."/>
        </authorList>
    </citation>
    <scope>NUCLEOTIDE SEQUENCE [LARGE SCALE GENOMIC DNA]</scope>
    <source>
        <strain evidence="10 11">GTF-13</strain>
    </source>
</reference>
<evidence type="ECO:0000313" key="11">
    <source>
        <dbReference type="Proteomes" id="UP000280792"/>
    </source>
</evidence>
<evidence type="ECO:0000259" key="8">
    <source>
        <dbReference type="Pfam" id="PF02687"/>
    </source>
</evidence>
<feature type="transmembrane region" description="Helical" evidence="7">
    <location>
        <begin position="362"/>
        <end position="390"/>
    </location>
</feature>
<dbReference type="Proteomes" id="UP000280792">
    <property type="component" value="Unassembled WGS sequence"/>
</dbReference>
<comment type="caution">
    <text evidence="10">The sequence shown here is derived from an EMBL/GenBank/DDBJ whole genome shotgun (WGS) entry which is preliminary data.</text>
</comment>
<dbReference type="AlphaFoldDB" id="A0A3P3VTS0"/>